<feature type="region of interest" description="Disordered" evidence="1">
    <location>
        <begin position="1"/>
        <end position="69"/>
    </location>
</feature>
<dbReference type="EMBL" id="HBHT01004346">
    <property type="protein sequence ID" value="CAD9945666.1"/>
    <property type="molecule type" value="Transcribed_RNA"/>
</dbReference>
<dbReference type="AlphaFoldDB" id="A0A7S2VC07"/>
<protein>
    <submittedName>
        <fullName evidence="2">Uncharacterized protein</fullName>
    </submittedName>
</protein>
<evidence type="ECO:0000256" key="1">
    <source>
        <dbReference type="SAM" id="MobiDB-lite"/>
    </source>
</evidence>
<feature type="region of interest" description="Disordered" evidence="1">
    <location>
        <begin position="159"/>
        <end position="215"/>
    </location>
</feature>
<feature type="compositionally biased region" description="Low complexity" evidence="1">
    <location>
        <begin position="20"/>
        <end position="41"/>
    </location>
</feature>
<evidence type="ECO:0000313" key="2">
    <source>
        <dbReference type="EMBL" id="CAD9945666.1"/>
    </source>
</evidence>
<feature type="region of interest" description="Disordered" evidence="1">
    <location>
        <begin position="234"/>
        <end position="301"/>
    </location>
</feature>
<feature type="compositionally biased region" description="Polar residues" evidence="1">
    <location>
        <begin position="182"/>
        <end position="194"/>
    </location>
</feature>
<accession>A0A7S2VC07</accession>
<sequence>MDPQYAAAPVEGHAMMSPEQQQYQRMMMQQQQQQQRMMQQPLPEPPLSLSPQLVSFERPGPFPNNASFSKLEGTLPEISSVADTVTTAATGDEEITSMQEDDLSTDADLQELITDDDDSNSSEDSLMSAAAAVLDISDENDDGMDMEDVVMEDDDVGIAEESNNNNMLEWNQTKPAAVSEPPSDSASVVSGASFQQQQQQPDEDDDASSYCSTSMMDDDDDDVLCVVVDHSQKAPVSKRPRGSILKSNPTDDLHISKRGRSWKQLPKPDLQQIRSRSVPVESLRASSSTIAAPSVPPGQRKRVSFQSIEVRGYDQTLGDHPCVSYGPPIGLDWNYQEYGNFDIEEFEATRGPRRKLRHMMLNYYQRIALLTHFLGISEAEIQEAERTCGKIKNQRNLTKALLPAQKLEEVVQSAKRKAGRRKFFTKKT</sequence>
<proteinExistence type="predicted"/>
<organism evidence="2">
    <name type="scientific">Entomoneis paludosa</name>
    <dbReference type="NCBI Taxonomy" id="265537"/>
    <lineage>
        <taxon>Eukaryota</taxon>
        <taxon>Sar</taxon>
        <taxon>Stramenopiles</taxon>
        <taxon>Ochrophyta</taxon>
        <taxon>Bacillariophyta</taxon>
        <taxon>Bacillariophyceae</taxon>
        <taxon>Bacillariophycidae</taxon>
        <taxon>Entomoneidaceae</taxon>
        <taxon>Entomoneis</taxon>
    </lineage>
</organism>
<reference evidence="2" key="1">
    <citation type="submission" date="2021-01" db="EMBL/GenBank/DDBJ databases">
        <authorList>
            <person name="Corre E."/>
            <person name="Pelletier E."/>
            <person name="Niang G."/>
            <person name="Scheremetjew M."/>
            <person name="Finn R."/>
            <person name="Kale V."/>
            <person name="Holt S."/>
            <person name="Cochrane G."/>
            <person name="Meng A."/>
            <person name="Brown T."/>
            <person name="Cohen L."/>
        </authorList>
    </citation>
    <scope>NUCLEOTIDE SEQUENCE</scope>
    <source>
        <strain evidence="2">CCMP125</strain>
    </source>
</reference>
<gene>
    <name evidence="2" type="ORF">APAL1065_LOCUS2905</name>
</gene>
<name>A0A7S2VC07_9STRA</name>
<feature type="compositionally biased region" description="Polar residues" evidence="1">
    <location>
        <begin position="161"/>
        <end position="174"/>
    </location>
</feature>